<feature type="region of interest" description="Disordered" evidence="5">
    <location>
        <begin position="333"/>
        <end position="435"/>
    </location>
</feature>
<feature type="compositionally biased region" description="Polar residues" evidence="5">
    <location>
        <begin position="585"/>
        <end position="594"/>
    </location>
</feature>
<evidence type="ECO:0000313" key="7">
    <source>
        <dbReference type="EnsemblMetazoa" id="AALFPA23_018521.P27173"/>
    </source>
</evidence>
<keyword evidence="8" id="KW-1185">Reference proteome</keyword>
<evidence type="ECO:0000259" key="6">
    <source>
        <dbReference type="PROSITE" id="PS51062"/>
    </source>
</evidence>
<protein>
    <recommendedName>
        <fullName evidence="6">Runt domain-containing protein</fullName>
    </recommendedName>
</protein>
<dbReference type="PANTHER" id="PTHR11950">
    <property type="entry name" value="RUNT RELATED"/>
    <property type="match status" value="1"/>
</dbReference>
<evidence type="ECO:0000256" key="1">
    <source>
        <dbReference type="ARBA" id="ARBA00004123"/>
    </source>
</evidence>
<keyword evidence="3" id="KW-0804">Transcription</keyword>
<sequence>MHLATPEVTSTTNPTSMELNGNSGGGINTDSVNTTNGTTDGTSKHQPLTAETLAERTIEGLLADHPGELIRTGSPHVVCTVLPNHWRSNKTLPVAFKVVALGDVGDGTMVTVMAGNDENFCGELRNCTAIMKNQVAKFNDLRFVGRSGRGKSFTLTIVISTVPIQVATYSKAIKVTVDGPREPRSKIRHQGFHPFAFGPQRFGPDPLMGTLPFKLPGFPHQLGGMAGHLHMANDWRQLNGRTAAGFPSSHFFHHHAATNPAHFAPHMLAAIDRIEQQHQQQQQQQQQQQLQHHRQHPSAAAATTMGMLSAVAAAASTSASTVGIFNNGPGGGSGGGGGASNNDGGSAINSPRISDSNDVHNTLGNFNPHSTTSPKSSPNPSSDTRQRVSSNTGNPKLSSDVDYDREDLDDDNDQISVTGSDQGSTGPTENDRRSPLLGGAFTSLIQKNHAKMKSGLDIFQNGAFTAGPYPPQVQQPHPLNHALAAQLFFQNNLIPQPNHWLYNQLYGNYQELPWFRQSLFANNNNNNSTPNNDSKDSLDSPKSTEASGNKRSITVVSSNGEDEEDCSPRKTIAIDDEEDERRKNSPSVTSTKRSPSPEVSPASPCTDSVSSLTVLEGSTKLSRRGSVDKLNRELQQNSKHGDVWRPY</sequence>
<feature type="region of interest" description="Disordered" evidence="5">
    <location>
        <begin position="523"/>
        <end position="647"/>
    </location>
</feature>
<evidence type="ECO:0000256" key="2">
    <source>
        <dbReference type="ARBA" id="ARBA00023015"/>
    </source>
</evidence>
<dbReference type="InterPro" id="IPR013524">
    <property type="entry name" value="Runt_dom"/>
</dbReference>
<reference evidence="7" key="2">
    <citation type="submission" date="2025-05" db="UniProtKB">
        <authorList>
            <consortium name="EnsemblMetazoa"/>
        </authorList>
    </citation>
    <scope>IDENTIFICATION</scope>
    <source>
        <strain evidence="7">Foshan</strain>
    </source>
</reference>
<feature type="compositionally biased region" description="Polar residues" evidence="5">
    <location>
        <begin position="414"/>
        <end position="428"/>
    </location>
</feature>
<feature type="compositionally biased region" description="Low complexity" evidence="5">
    <location>
        <begin position="523"/>
        <end position="532"/>
    </location>
</feature>
<dbReference type="SUPFAM" id="SSF49417">
    <property type="entry name" value="p53-like transcription factors"/>
    <property type="match status" value="1"/>
</dbReference>
<keyword evidence="4" id="KW-0539">Nucleus</keyword>
<keyword evidence="2" id="KW-0805">Transcription regulation</keyword>
<evidence type="ECO:0000256" key="5">
    <source>
        <dbReference type="SAM" id="MobiDB-lite"/>
    </source>
</evidence>
<dbReference type="Proteomes" id="UP000069940">
    <property type="component" value="Unassembled WGS sequence"/>
</dbReference>
<dbReference type="InterPro" id="IPR012346">
    <property type="entry name" value="p53/RUNT-type_TF_DNA-bd_sf"/>
</dbReference>
<comment type="subcellular location">
    <subcellularLocation>
        <location evidence="1">Nucleus</location>
    </subcellularLocation>
</comment>
<feature type="compositionally biased region" description="Polar residues" evidence="5">
    <location>
        <begin position="28"/>
        <end position="46"/>
    </location>
</feature>
<feature type="compositionally biased region" description="Low complexity" evidence="5">
    <location>
        <begin position="277"/>
        <end position="290"/>
    </location>
</feature>
<feature type="region of interest" description="Disordered" evidence="5">
    <location>
        <begin position="275"/>
        <end position="301"/>
    </location>
</feature>
<dbReference type="InterPro" id="IPR000040">
    <property type="entry name" value="AML1_Runt"/>
</dbReference>
<feature type="compositionally biased region" description="Low complexity" evidence="5">
    <location>
        <begin position="340"/>
        <end position="350"/>
    </location>
</feature>
<organism evidence="7 8">
    <name type="scientific">Aedes albopictus</name>
    <name type="common">Asian tiger mosquito</name>
    <name type="synonym">Stegomyia albopicta</name>
    <dbReference type="NCBI Taxonomy" id="7160"/>
    <lineage>
        <taxon>Eukaryota</taxon>
        <taxon>Metazoa</taxon>
        <taxon>Ecdysozoa</taxon>
        <taxon>Arthropoda</taxon>
        <taxon>Hexapoda</taxon>
        <taxon>Insecta</taxon>
        <taxon>Pterygota</taxon>
        <taxon>Neoptera</taxon>
        <taxon>Endopterygota</taxon>
        <taxon>Diptera</taxon>
        <taxon>Nematocera</taxon>
        <taxon>Culicoidea</taxon>
        <taxon>Culicidae</taxon>
        <taxon>Culicinae</taxon>
        <taxon>Aedini</taxon>
        <taxon>Aedes</taxon>
        <taxon>Stegomyia</taxon>
    </lineage>
</organism>
<feature type="domain" description="Runt" evidence="6">
    <location>
        <begin position="57"/>
        <end position="185"/>
    </location>
</feature>
<evidence type="ECO:0000256" key="4">
    <source>
        <dbReference type="ARBA" id="ARBA00023242"/>
    </source>
</evidence>
<name>A0ABM1ZHD6_AEDAL</name>
<feature type="compositionally biased region" description="Polar residues" evidence="5">
    <location>
        <begin position="351"/>
        <end position="365"/>
    </location>
</feature>
<dbReference type="PROSITE" id="PS51062">
    <property type="entry name" value="RUNT"/>
    <property type="match status" value="1"/>
</dbReference>
<dbReference type="EnsemblMetazoa" id="AALFPA23_018521.R27173">
    <property type="protein sequence ID" value="AALFPA23_018521.P27173"/>
    <property type="gene ID" value="AALFPA23_018521"/>
</dbReference>
<reference evidence="8" key="1">
    <citation type="journal article" date="2015" name="Proc. Natl. Acad. Sci. U.S.A.">
        <title>Genome sequence of the Asian Tiger mosquito, Aedes albopictus, reveals insights into its biology, genetics, and evolution.</title>
        <authorList>
            <person name="Chen X.G."/>
            <person name="Jiang X."/>
            <person name="Gu J."/>
            <person name="Xu M."/>
            <person name="Wu Y."/>
            <person name="Deng Y."/>
            <person name="Zhang C."/>
            <person name="Bonizzoni M."/>
            <person name="Dermauw W."/>
            <person name="Vontas J."/>
            <person name="Armbruster P."/>
            <person name="Huang X."/>
            <person name="Yang Y."/>
            <person name="Zhang H."/>
            <person name="He W."/>
            <person name="Peng H."/>
            <person name="Liu Y."/>
            <person name="Wu K."/>
            <person name="Chen J."/>
            <person name="Lirakis M."/>
            <person name="Topalis P."/>
            <person name="Van Leeuwen T."/>
            <person name="Hall A.B."/>
            <person name="Jiang X."/>
            <person name="Thorpe C."/>
            <person name="Mueller R.L."/>
            <person name="Sun C."/>
            <person name="Waterhouse R.M."/>
            <person name="Yan G."/>
            <person name="Tu Z.J."/>
            <person name="Fang X."/>
            <person name="James A.A."/>
        </authorList>
    </citation>
    <scope>NUCLEOTIDE SEQUENCE [LARGE SCALE GENOMIC DNA]</scope>
    <source>
        <strain evidence="8">Foshan</strain>
    </source>
</reference>
<feature type="compositionally biased region" description="Polar residues" evidence="5">
    <location>
        <begin position="7"/>
        <end position="21"/>
    </location>
</feature>
<proteinExistence type="predicted"/>
<dbReference type="RefSeq" id="XP_029717611.2">
    <property type="nucleotide sequence ID" value="XM_029861751.2"/>
</dbReference>
<dbReference type="Gene3D" id="2.60.40.720">
    <property type="match status" value="1"/>
</dbReference>
<evidence type="ECO:0000313" key="8">
    <source>
        <dbReference type="Proteomes" id="UP000069940"/>
    </source>
</evidence>
<dbReference type="Pfam" id="PF00853">
    <property type="entry name" value="Runt"/>
    <property type="match status" value="1"/>
</dbReference>
<feature type="compositionally biased region" description="Low complexity" evidence="5">
    <location>
        <begin position="367"/>
        <end position="382"/>
    </location>
</feature>
<dbReference type="PRINTS" id="PR00967">
    <property type="entry name" value="ONCOGENEAML1"/>
</dbReference>
<evidence type="ECO:0000256" key="3">
    <source>
        <dbReference type="ARBA" id="ARBA00023163"/>
    </source>
</evidence>
<feature type="region of interest" description="Disordered" evidence="5">
    <location>
        <begin position="1"/>
        <end position="46"/>
    </location>
</feature>
<dbReference type="GeneID" id="109425263"/>
<feature type="compositionally biased region" description="Polar residues" evidence="5">
    <location>
        <begin position="387"/>
        <end position="397"/>
    </location>
</feature>
<feature type="compositionally biased region" description="Polar residues" evidence="5">
    <location>
        <begin position="603"/>
        <end position="613"/>
    </location>
</feature>
<dbReference type="PANTHER" id="PTHR11950:SF48">
    <property type="entry name" value="RUNT RELATED B"/>
    <property type="match status" value="1"/>
</dbReference>
<feature type="compositionally biased region" description="Acidic residues" evidence="5">
    <location>
        <begin position="401"/>
        <end position="413"/>
    </location>
</feature>
<accession>A0ABM1ZHD6</accession>
<dbReference type="InterPro" id="IPR008967">
    <property type="entry name" value="p53-like_TF_DNA-bd_sf"/>
</dbReference>
<feature type="compositionally biased region" description="Polar residues" evidence="5">
    <location>
        <begin position="540"/>
        <end position="559"/>
    </location>
</feature>